<accession>A0A4Y2VVR3</accession>
<dbReference type="AlphaFoldDB" id="A0A4Y2VVR3"/>
<protein>
    <submittedName>
        <fullName evidence="1">Uncharacterized protein</fullName>
    </submittedName>
</protein>
<dbReference type="Proteomes" id="UP000499080">
    <property type="component" value="Unassembled WGS sequence"/>
</dbReference>
<reference evidence="1 2" key="1">
    <citation type="journal article" date="2019" name="Sci. Rep.">
        <title>Orb-weaving spider Araneus ventricosus genome elucidates the spidroin gene catalogue.</title>
        <authorList>
            <person name="Kono N."/>
            <person name="Nakamura H."/>
            <person name="Ohtoshi R."/>
            <person name="Moran D.A.P."/>
            <person name="Shinohara A."/>
            <person name="Yoshida Y."/>
            <person name="Fujiwara M."/>
            <person name="Mori M."/>
            <person name="Tomita M."/>
            <person name="Arakawa K."/>
        </authorList>
    </citation>
    <scope>NUCLEOTIDE SEQUENCE [LARGE SCALE GENOMIC DNA]</scope>
</reference>
<comment type="caution">
    <text evidence="1">The sequence shown here is derived from an EMBL/GenBank/DDBJ whole genome shotgun (WGS) entry which is preliminary data.</text>
</comment>
<keyword evidence="2" id="KW-1185">Reference proteome</keyword>
<organism evidence="1 2">
    <name type="scientific">Araneus ventricosus</name>
    <name type="common">Orbweaver spider</name>
    <name type="synonym">Epeira ventricosa</name>
    <dbReference type="NCBI Taxonomy" id="182803"/>
    <lineage>
        <taxon>Eukaryota</taxon>
        <taxon>Metazoa</taxon>
        <taxon>Ecdysozoa</taxon>
        <taxon>Arthropoda</taxon>
        <taxon>Chelicerata</taxon>
        <taxon>Arachnida</taxon>
        <taxon>Araneae</taxon>
        <taxon>Araneomorphae</taxon>
        <taxon>Entelegynae</taxon>
        <taxon>Araneoidea</taxon>
        <taxon>Araneidae</taxon>
        <taxon>Araneus</taxon>
    </lineage>
</organism>
<dbReference type="EMBL" id="BGPR01050917">
    <property type="protein sequence ID" value="GBO27867.1"/>
    <property type="molecule type" value="Genomic_DNA"/>
</dbReference>
<proteinExistence type="predicted"/>
<gene>
    <name evidence="1" type="ORF">AVEN_100083_1</name>
</gene>
<name>A0A4Y2VVR3_ARAVE</name>
<evidence type="ECO:0000313" key="2">
    <source>
        <dbReference type="Proteomes" id="UP000499080"/>
    </source>
</evidence>
<evidence type="ECO:0000313" key="1">
    <source>
        <dbReference type="EMBL" id="GBO27867.1"/>
    </source>
</evidence>
<sequence>MADYGVTDDHTLLTLTGTRDALRASCRSLNEYYEPEVEEKIHKMNKEPRKADVVWRLGESVQTHVWSSSSDHGSK</sequence>
<dbReference type="OrthoDB" id="6437405at2759"/>